<feature type="domain" description="Ribose-phosphate pyrophosphokinase N-terminal" evidence="1">
    <location>
        <begin position="11"/>
        <end position="59"/>
    </location>
</feature>
<dbReference type="EMBL" id="LOTN01000005">
    <property type="protein sequence ID" value="KUZ95603.1"/>
    <property type="molecule type" value="Genomic_DNA"/>
</dbReference>
<dbReference type="SUPFAM" id="SSF53271">
    <property type="entry name" value="PRTase-like"/>
    <property type="match status" value="1"/>
</dbReference>
<evidence type="ECO:0000313" key="2">
    <source>
        <dbReference type="EMBL" id="KUZ95603.1"/>
    </source>
</evidence>
<reference evidence="2 3" key="1">
    <citation type="submission" date="2015-11" db="EMBL/GenBank/DDBJ databases">
        <title>Expanding the genomic diversity of Burkholderia species for the development of highly accurate diagnostics.</title>
        <authorList>
            <person name="Sahl J."/>
            <person name="Keim P."/>
            <person name="Wagner D."/>
        </authorList>
    </citation>
    <scope>NUCLEOTIDE SEQUENCE [LARGE SCALE GENOMIC DNA]</scope>
    <source>
        <strain evidence="2 3">RF32-BP4</strain>
    </source>
</reference>
<accession>A0A102JYY2</accession>
<dbReference type="InterPro" id="IPR029057">
    <property type="entry name" value="PRTase-like"/>
</dbReference>
<dbReference type="Pfam" id="PF13793">
    <property type="entry name" value="Pribosyltran_N"/>
    <property type="match status" value="1"/>
</dbReference>
<evidence type="ECO:0000259" key="1">
    <source>
        <dbReference type="Pfam" id="PF13793"/>
    </source>
</evidence>
<comment type="caution">
    <text evidence="2">The sequence shown here is derived from an EMBL/GenBank/DDBJ whole genome shotgun (WGS) entry which is preliminary data.</text>
</comment>
<gene>
    <name evidence="2" type="ORF">WI38_04830</name>
</gene>
<sequence>MSVMSHSTFDLFAFSTSRPFGERIAAHLGVALAPHEERPFEDGEHKTRPLVSVRGHDVYAWIRILIRV</sequence>
<name>A0A102JYY2_9BURK</name>
<dbReference type="AlphaFoldDB" id="A0A102JYY2"/>
<dbReference type="Gene3D" id="3.40.50.2020">
    <property type="match status" value="1"/>
</dbReference>
<organism evidence="2 3">
    <name type="scientific">Burkholderia ubonensis</name>
    <dbReference type="NCBI Taxonomy" id="101571"/>
    <lineage>
        <taxon>Bacteria</taxon>
        <taxon>Pseudomonadati</taxon>
        <taxon>Pseudomonadota</taxon>
        <taxon>Betaproteobacteria</taxon>
        <taxon>Burkholderiales</taxon>
        <taxon>Burkholderiaceae</taxon>
        <taxon>Burkholderia</taxon>
        <taxon>Burkholderia cepacia complex</taxon>
    </lineage>
</organism>
<dbReference type="Proteomes" id="UP000065521">
    <property type="component" value="Unassembled WGS sequence"/>
</dbReference>
<evidence type="ECO:0000313" key="3">
    <source>
        <dbReference type="Proteomes" id="UP000065521"/>
    </source>
</evidence>
<proteinExistence type="predicted"/>
<protein>
    <recommendedName>
        <fullName evidence="1">Ribose-phosphate pyrophosphokinase N-terminal domain-containing protein</fullName>
    </recommendedName>
</protein>
<dbReference type="InterPro" id="IPR029099">
    <property type="entry name" value="Pribosyltran_N"/>
</dbReference>